<evidence type="ECO:0000256" key="1">
    <source>
        <dbReference type="SAM" id="MobiDB-lite"/>
    </source>
</evidence>
<feature type="region of interest" description="Disordered" evidence="1">
    <location>
        <begin position="82"/>
        <end position="140"/>
    </location>
</feature>
<dbReference type="Proteomes" id="UP000288805">
    <property type="component" value="Unassembled WGS sequence"/>
</dbReference>
<dbReference type="AlphaFoldDB" id="A0A438HPJ9"/>
<name>A0A438HPJ9_VITVI</name>
<dbReference type="Pfam" id="PF25597">
    <property type="entry name" value="SH3_retrovirus"/>
    <property type="match status" value="1"/>
</dbReference>
<sequence length="204" mass="22619">MPNKLSYRSTPCIFIGYCSNQKGFRCYDPSSRRVYISRNVIFDEVVFPARVQSPLMDFGSNITSTGNSLPFLHSSHSHIFPSSSPSSSVSPPHTTPIIPTDHDFSIPPDTPSDINSPVSSSPSNILEPSSSAPTSSAPSYQVVTRLQTGYLRPRTYPDFHLYYSTRHLLRALHASVIISKPRSYAQAAAIPKWHLAMECEFQAL</sequence>
<evidence type="ECO:0000313" key="4">
    <source>
        <dbReference type="Proteomes" id="UP000288805"/>
    </source>
</evidence>
<dbReference type="InterPro" id="IPR057670">
    <property type="entry name" value="SH3_retrovirus"/>
</dbReference>
<feature type="domain" description="Retroviral polymerase SH3-like" evidence="2">
    <location>
        <begin position="3"/>
        <end position="52"/>
    </location>
</feature>
<evidence type="ECO:0000313" key="3">
    <source>
        <dbReference type="EMBL" id="RVW86379.1"/>
    </source>
</evidence>
<protein>
    <recommendedName>
        <fullName evidence="2">Retroviral polymerase SH3-like domain-containing protein</fullName>
    </recommendedName>
</protein>
<evidence type="ECO:0000259" key="2">
    <source>
        <dbReference type="Pfam" id="PF25597"/>
    </source>
</evidence>
<organism evidence="3 4">
    <name type="scientific">Vitis vinifera</name>
    <name type="common">Grape</name>
    <dbReference type="NCBI Taxonomy" id="29760"/>
    <lineage>
        <taxon>Eukaryota</taxon>
        <taxon>Viridiplantae</taxon>
        <taxon>Streptophyta</taxon>
        <taxon>Embryophyta</taxon>
        <taxon>Tracheophyta</taxon>
        <taxon>Spermatophyta</taxon>
        <taxon>Magnoliopsida</taxon>
        <taxon>eudicotyledons</taxon>
        <taxon>Gunneridae</taxon>
        <taxon>Pentapetalae</taxon>
        <taxon>rosids</taxon>
        <taxon>Vitales</taxon>
        <taxon>Vitaceae</taxon>
        <taxon>Viteae</taxon>
        <taxon>Vitis</taxon>
    </lineage>
</organism>
<proteinExistence type="predicted"/>
<dbReference type="EMBL" id="QGNW01000194">
    <property type="protein sequence ID" value="RVW86379.1"/>
    <property type="molecule type" value="Genomic_DNA"/>
</dbReference>
<accession>A0A438HPJ9</accession>
<feature type="compositionally biased region" description="Low complexity" evidence="1">
    <location>
        <begin position="82"/>
        <end position="99"/>
    </location>
</feature>
<comment type="caution">
    <text evidence="3">The sequence shown here is derived from an EMBL/GenBank/DDBJ whole genome shotgun (WGS) entry which is preliminary data.</text>
</comment>
<feature type="compositionally biased region" description="Low complexity" evidence="1">
    <location>
        <begin position="111"/>
        <end position="139"/>
    </location>
</feature>
<gene>
    <name evidence="3" type="ORF">CK203_035606</name>
</gene>
<reference evidence="3 4" key="1">
    <citation type="journal article" date="2018" name="PLoS Genet.">
        <title>Population sequencing reveals clonal diversity and ancestral inbreeding in the grapevine cultivar Chardonnay.</title>
        <authorList>
            <person name="Roach M.J."/>
            <person name="Johnson D.L."/>
            <person name="Bohlmann J."/>
            <person name="van Vuuren H.J."/>
            <person name="Jones S.J."/>
            <person name="Pretorius I.S."/>
            <person name="Schmidt S.A."/>
            <person name="Borneman A.R."/>
        </authorList>
    </citation>
    <scope>NUCLEOTIDE SEQUENCE [LARGE SCALE GENOMIC DNA]</scope>
    <source>
        <strain evidence="4">cv. Chardonnay</strain>
        <tissue evidence="3">Leaf</tissue>
    </source>
</reference>